<comment type="caution">
    <text evidence="2">The sequence shown here is derived from an EMBL/GenBank/DDBJ whole genome shotgun (WGS) entry which is preliminary data.</text>
</comment>
<protein>
    <submittedName>
        <fullName evidence="2">Uncharacterized protein</fullName>
    </submittedName>
</protein>
<dbReference type="EMBL" id="QJUL01000084">
    <property type="protein sequence ID" value="TBU81891.1"/>
    <property type="molecule type" value="Genomic_DNA"/>
</dbReference>
<evidence type="ECO:0000313" key="3">
    <source>
        <dbReference type="Proteomes" id="UP000293172"/>
    </source>
</evidence>
<evidence type="ECO:0000313" key="2">
    <source>
        <dbReference type="EMBL" id="TBU81891.1"/>
    </source>
</evidence>
<proteinExistence type="predicted"/>
<accession>A0A4Q9QP53</accession>
<keyword evidence="1" id="KW-1133">Transmembrane helix</keyword>
<dbReference type="Proteomes" id="UP000293172">
    <property type="component" value="Unassembled WGS sequence"/>
</dbReference>
<feature type="transmembrane region" description="Helical" evidence="1">
    <location>
        <begin position="32"/>
        <end position="51"/>
    </location>
</feature>
<sequence>MGIDIIQMTVAGIKVRQRLTMGSMDGLSLQTLIRNCIWIFIVIYEFSIIPLRGWMAQVYLGCKSLKICIIEYMDLFREA</sequence>
<name>A0A4Q9QP53_9GAMM</name>
<evidence type="ECO:0000256" key="1">
    <source>
        <dbReference type="SAM" id="Phobius"/>
    </source>
</evidence>
<dbReference type="AlphaFoldDB" id="A0A4Q9QP53"/>
<reference evidence="2 3" key="1">
    <citation type="submission" date="2018-06" db="EMBL/GenBank/DDBJ databases">
        <title>Three novel Pseudomonas species isolated from symptomatic oak.</title>
        <authorList>
            <person name="Bueno-Gonzalez V."/>
            <person name="Brady C."/>
        </authorList>
    </citation>
    <scope>NUCLEOTIDE SEQUENCE [LARGE SCALE GENOMIC DNA]</scope>
    <source>
        <strain evidence="2 3">P6B</strain>
    </source>
</reference>
<keyword evidence="1" id="KW-0812">Transmembrane</keyword>
<gene>
    <name evidence="2" type="ORF">DNK44_26090</name>
</gene>
<keyword evidence="1" id="KW-0472">Membrane</keyword>
<organism evidence="2 3">
    <name type="scientific">Phytopseudomonas dryadis</name>
    <dbReference type="NCBI Taxonomy" id="2487520"/>
    <lineage>
        <taxon>Bacteria</taxon>
        <taxon>Pseudomonadati</taxon>
        <taxon>Pseudomonadota</taxon>
        <taxon>Gammaproteobacteria</taxon>
        <taxon>Pseudomonadales</taxon>
        <taxon>Pseudomonadaceae</taxon>
        <taxon>Phytopseudomonas</taxon>
    </lineage>
</organism>